<evidence type="ECO:0000256" key="1">
    <source>
        <dbReference type="SAM" id="SignalP"/>
    </source>
</evidence>
<accession>A0A8J3C0X9</accession>
<evidence type="ECO:0008006" key="4">
    <source>
        <dbReference type="Google" id="ProtNLM"/>
    </source>
</evidence>
<dbReference type="AlphaFoldDB" id="A0A8J3C0X9"/>
<evidence type="ECO:0000313" key="2">
    <source>
        <dbReference type="EMBL" id="GGL02752.1"/>
    </source>
</evidence>
<sequence length="424" mass="44904">MRRRSLAAILLSLSLSASAASVATPAAATDRAYRAVVSANPVNNTPHVLNGTVWALTQVGDTIVVGGSFTKVTDASGKRTYARRNIFAYGLRDGAIRSFAPSVDGSVYALATGRGGTVYIGGSFRRVNGAAQRGVAQLRLSDGARMSTFRAYINWGDVRTLHVQGGRMYLGGAFSAIRGVRRVALARLDPATGNVIRSFDARLSAPGLARTRVEHFDVSPDGRRLVAVGALLKSGSATRTQIVVLNTARGTAALASWYTTAFQPSCMKGFDTYLRQVKFSPDGRYFVVVSTGRMSSPTRLCDAAARFETYRSGRVNPTWVQRTGGDSLYAVAVTGSAVYLGGHQRYLDNPYGTDAKGPGPGAKSRVGIGAVSATTGRALSWNPTRSRGVGVRAFLTTTSGLIVGSDTDKLGKEYHGRVGMFPIS</sequence>
<proteinExistence type="predicted"/>
<dbReference type="Gene3D" id="2.130.10.10">
    <property type="entry name" value="YVTN repeat-like/Quinoprotein amine dehydrogenase"/>
    <property type="match status" value="1"/>
</dbReference>
<name>A0A8J3C0X9_9ACTN</name>
<dbReference type="InterPro" id="IPR011047">
    <property type="entry name" value="Quinoprotein_ADH-like_sf"/>
</dbReference>
<reference evidence="2" key="1">
    <citation type="journal article" date="2014" name="Int. J. Syst. Evol. Microbiol.">
        <title>Complete genome sequence of Corynebacterium casei LMG S-19264T (=DSM 44701T), isolated from a smear-ripened cheese.</title>
        <authorList>
            <consortium name="US DOE Joint Genome Institute (JGI-PGF)"/>
            <person name="Walter F."/>
            <person name="Albersmeier A."/>
            <person name="Kalinowski J."/>
            <person name="Ruckert C."/>
        </authorList>
    </citation>
    <scope>NUCLEOTIDE SEQUENCE</scope>
    <source>
        <strain evidence="2">CGMCC 4.7299</strain>
    </source>
</reference>
<gene>
    <name evidence="2" type="ORF">GCM10012284_41690</name>
</gene>
<organism evidence="2 3">
    <name type="scientific">Mangrovihabitans endophyticus</name>
    <dbReference type="NCBI Taxonomy" id="1751298"/>
    <lineage>
        <taxon>Bacteria</taxon>
        <taxon>Bacillati</taxon>
        <taxon>Actinomycetota</taxon>
        <taxon>Actinomycetes</taxon>
        <taxon>Micromonosporales</taxon>
        <taxon>Micromonosporaceae</taxon>
        <taxon>Mangrovihabitans</taxon>
    </lineage>
</organism>
<evidence type="ECO:0000313" key="3">
    <source>
        <dbReference type="Proteomes" id="UP000656042"/>
    </source>
</evidence>
<dbReference type="SUPFAM" id="SSF50998">
    <property type="entry name" value="Quinoprotein alcohol dehydrogenase-like"/>
    <property type="match status" value="1"/>
</dbReference>
<dbReference type="InterPro" id="IPR015943">
    <property type="entry name" value="WD40/YVTN_repeat-like_dom_sf"/>
</dbReference>
<reference evidence="2" key="2">
    <citation type="submission" date="2020-09" db="EMBL/GenBank/DDBJ databases">
        <authorList>
            <person name="Sun Q."/>
            <person name="Zhou Y."/>
        </authorList>
    </citation>
    <scope>NUCLEOTIDE SEQUENCE</scope>
    <source>
        <strain evidence="2">CGMCC 4.7299</strain>
    </source>
</reference>
<dbReference type="Pfam" id="PF17164">
    <property type="entry name" value="DUF5122"/>
    <property type="match status" value="1"/>
</dbReference>
<feature type="signal peptide" evidence="1">
    <location>
        <begin position="1"/>
        <end position="19"/>
    </location>
</feature>
<dbReference type="Proteomes" id="UP000656042">
    <property type="component" value="Unassembled WGS sequence"/>
</dbReference>
<dbReference type="RefSeq" id="WP_189080937.1">
    <property type="nucleotide sequence ID" value="NZ_BMMX01000020.1"/>
</dbReference>
<feature type="chain" id="PRO_5039124038" description="Delta-60 repeat domain-containing protein" evidence="1">
    <location>
        <begin position="20"/>
        <end position="424"/>
    </location>
</feature>
<protein>
    <recommendedName>
        <fullName evidence="4">Delta-60 repeat domain-containing protein</fullName>
    </recommendedName>
</protein>
<keyword evidence="3" id="KW-1185">Reference proteome</keyword>
<dbReference type="InterPro" id="IPR013431">
    <property type="entry name" value="Delta_60_rpt"/>
</dbReference>
<keyword evidence="1" id="KW-0732">Signal</keyword>
<dbReference type="EMBL" id="BMMX01000020">
    <property type="protein sequence ID" value="GGL02752.1"/>
    <property type="molecule type" value="Genomic_DNA"/>
</dbReference>
<comment type="caution">
    <text evidence="2">The sequence shown here is derived from an EMBL/GenBank/DDBJ whole genome shotgun (WGS) entry which is preliminary data.</text>
</comment>